<evidence type="ECO:0000259" key="13">
    <source>
        <dbReference type="Pfam" id="PF01902"/>
    </source>
</evidence>
<dbReference type="STRING" id="554065.E1ZIA3"/>
<evidence type="ECO:0000256" key="10">
    <source>
        <dbReference type="ARBA" id="ARBA00031552"/>
    </source>
</evidence>
<evidence type="ECO:0000256" key="12">
    <source>
        <dbReference type="ARBA" id="ARBA00048108"/>
    </source>
</evidence>
<keyword evidence="15" id="KW-1185">Reference proteome</keyword>
<dbReference type="NCBIfam" id="TIGR00290">
    <property type="entry name" value="MJ0570_dom"/>
    <property type="match status" value="1"/>
</dbReference>
<gene>
    <name evidence="14" type="ORF">CHLNCDRAFT_35997</name>
</gene>
<evidence type="ECO:0000256" key="7">
    <source>
        <dbReference type="ARBA" id="ARBA00022840"/>
    </source>
</evidence>
<dbReference type="PANTHER" id="PTHR12196">
    <property type="entry name" value="DOMAIN OF UNKNOWN FUNCTION 71 DUF71 -CONTAINING PROTEIN"/>
    <property type="match status" value="1"/>
</dbReference>
<feature type="non-terminal residue" evidence="14">
    <location>
        <position position="251"/>
    </location>
</feature>
<evidence type="ECO:0000256" key="9">
    <source>
        <dbReference type="ARBA" id="ARBA00031202"/>
    </source>
</evidence>
<evidence type="ECO:0000256" key="2">
    <source>
        <dbReference type="ARBA" id="ARBA00008496"/>
    </source>
</evidence>
<evidence type="ECO:0000256" key="6">
    <source>
        <dbReference type="ARBA" id="ARBA00022741"/>
    </source>
</evidence>
<evidence type="ECO:0000313" key="15">
    <source>
        <dbReference type="Proteomes" id="UP000008141"/>
    </source>
</evidence>
<feature type="domain" description="Diphthamide synthase" evidence="13">
    <location>
        <begin position="1"/>
        <end position="216"/>
    </location>
</feature>
<dbReference type="CDD" id="cd01994">
    <property type="entry name" value="AANH_PF0828-like"/>
    <property type="match status" value="1"/>
</dbReference>
<dbReference type="Gene3D" id="3.40.50.620">
    <property type="entry name" value="HUPs"/>
    <property type="match status" value="1"/>
</dbReference>
<dbReference type="OrthoDB" id="686384at2759"/>
<dbReference type="FunFam" id="3.90.1490.10:FF:000001">
    <property type="entry name" value="Diphthine--ammonia ligase"/>
    <property type="match status" value="1"/>
</dbReference>
<evidence type="ECO:0000256" key="11">
    <source>
        <dbReference type="ARBA" id="ARBA00032849"/>
    </source>
</evidence>
<accession>E1ZIA3</accession>
<dbReference type="GO" id="GO:0017183">
    <property type="term" value="P:protein histidyl modification to diphthamide"/>
    <property type="evidence" value="ECO:0007669"/>
    <property type="project" value="TreeGrafter"/>
</dbReference>
<comment type="catalytic activity">
    <reaction evidence="12">
        <text>diphthine-[translation elongation factor 2] + NH4(+) + ATP = diphthamide-[translation elongation factor 2] + AMP + diphosphate + H(+)</text>
        <dbReference type="Rhea" id="RHEA:19753"/>
        <dbReference type="Rhea" id="RHEA-COMP:10172"/>
        <dbReference type="Rhea" id="RHEA-COMP:10174"/>
        <dbReference type="ChEBI" id="CHEBI:15378"/>
        <dbReference type="ChEBI" id="CHEBI:16692"/>
        <dbReference type="ChEBI" id="CHEBI:28938"/>
        <dbReference type="ChEBI" id="CHEBI:30616"/>
        <dbReference type="ChEBI" id="CHEBI:33019"/>
        <dbReference type="ChEBI" id="CHEBI:82696"/>
        <dbReference type="ChEBI" id="CHEBI:456215"/>
        <dbReference type="EC" id="6.3.1.14"/>
    </reaction>
</comment>
<evidence type="ECO:0000256" key="1">
    <source>
        <dbReference type="ARBA" id="ARBA00005156"/>
    </source>
</evidence>
<proteinExistence type="inferred from homology"/>
<dbReference type="eggNOG" id="KOG2316">
    <property type="taxonomic scope" value="Eukaryota"/>
</dbReference>
<dbReference type="InterPro" id="IPR014729">
    <property type="entry name" value="Rossmann-like_a/b/a_fold"/>
</dbReference>
<dbReference type="Proteomes" id="UP000008141">
    <property type="component" value="Unassembled WGS sequence"/>
</dbReference>
<dbReference type="Gene3D" id="3.90.1490.10">
    <property type="entry name" value="putative n-type atp pyrophosphatase, domain 2"/>
    <property type="match status" value="1"/>
</dbReference>
<dbReference type="InterPro" id="IPR030662">
    <property type="entry name" value="DPH6/MJ0570"/>
</dbReference>
<sequence length="251" mass="27445">MKVVSLVSGGKDSCYNMVLCQKYGHEIVALANLLPSQASDDDLDSYMYQTVGHQLVAAYAQCMHLPLYRRAITGQSTEQRLVYEDTAGDEVEDLYCLLAFVKQAHPDVTAVASGAIASDYQRTRVERVCARLGLVSLAYLWHQPQAVLLRRMIDAQVDAILVKIAAAGLTPAKHLGARLASLPAQLHALRRLYGSNVCGEGGEYESLTLDCPALFTHGRIVLDSWRAVVVSQDSLAPVALLHPTSFHVEPR</sequence>
<dbReference type="Pfam" id="PF01902">
    <property type="entry name" value="Diphthami_syn_2"/>
    <property type="match status" value="1"/>
</dbReference>
<protein>
    <recommendedName>
        <fullName evidence="4">Diphthine--ammonia ligase</fullName>
        <ecNumber evidence="3">6.3.1.14</ecNumber>
    </recommendedName>
    <alternativeName>
        <fullName evidence="9">ATP-binding domain-containing protein 4</fullName>
    </alternativeName>
    <alternativeName>
        <fullName evidence="8">Diphthamide synthase</fullName>
    </alternativeName>
    <alternativeName>
        <fullName evidence="10">Diphthamide synthetase</fullName>
    </alternativeName>
    <alternativeName>
        <fullName evidence="11">Protein DPH6 homolog</fullName>
    </alternativeName>
</protein>
<dbReference type="GeneID" id="17353838"/>
<dbReference type="EC" id="6.3.1.14" evidence="3"/>
<dbReference type="InterPro" id="IPR002761">
    <property type="entry name" value="Diphthami_syn_dom"/>
</dbReference>
<dbReference type="AlphaFoldDB" id="E1ZIA3"/>
<dbReference type="OMA" id="NYALYWA"/>
<evidence type="ECO:0000313" key="14">
    <source>
        <dbReference type="EMBL" id="EFN54120.1"/>
    </source>
</evidence>
<keyword evidence="6" id="KW-0547">Nucleotide-binding</keyword>
<evidence type="ECO:0000256" key="3">
    <source>
        <dbReference type="ARBA" id="ARBA00012089"/>
    </source>
</evidence>
<dbReference type="PIRSF" id="PIRSF039123">
    <property type="entry name" value="Diphthamide_synthase"/>
    <property type="match status" value="1"/>
</dbReference>
<comment type="similarity">
    <text evidence="2">Belongs to the Diphthine--ammonia ligase family.</text>
</comment>
<dbReference type="EMBL" id="GL433848">
    <property type="protein sequence ID" value="EFN54120.1"/>
    <property type="molecule type" value="Genomic_DNA"/>
</dbReference>
<keyword evidence="5" id="KW-0436">Ligase</keyword>
<evidence type="ECO:0000256" key="4">
    <source>
        <dbReference type="ARBA" id="ARBA00018426"/>
    </source>
</evidence>
<dbReference type="GO" id="GO:0017178">
    <property type="term" value="F:diphthine-ammonia ligase activity"/>
    <property type="evidence" value="ECO:0007669"/>
    <property type="project" value="UniProtKB-EC"/>
</dbReference>
<dbReference type="GO" id="GO:0005524">
    <property type="term" value="F:ATP binding"/>
    <property type="evidence" value="ECO:0007669"/>
    <property type="project" value="UniProtKB-KW"/>
</dbReference>
<keyword evidence="7" id="KW-0067">ATP-binding</keyword>
<reference evidence="14 15" key="1">
    <citation type="journal article" date="2010" name="Plant Cell">
        <title>The Chlorella variabilis NC64A genome reveals adaptation to photosymbiosis, coevolution with viruses, and cryptic sex.</title>
        <authorList>
            <person name="Blanc G."/>
            <person name="Duncan G."/>
            <person name="Agarkova I."/>
            <person name="Borodovsky M."/>
            <person name="Gurnon J."/>
            <person name="Kuo A."/>
            <person name="Lindquist E."/>
            <person name="Lucas S."/>
            <person name="Pangilinan J."/>
            <person name="Polle J."/>
            <person name="Salamov A."/>
            <person name="Terry A."/>
            <person name="Yamada T."/>
            <person name="Dunigan D.D."/>
            <person name="Grigoriev I.V."/>
            <person name="Claverie J.M."/>
            <person name="Van Etten J.L."/>
        </authorList>
    </citation>
    <scope>NUCLEOTIDE SEQUENCE [LARGE SCALE GENOMIC DNA]</scope>
    <source>
        <strain evidence="14 15">NC64A</strain>
    </source>
</reference>
<evidence type="ECO:0000256" key="8">
    <source>
        <dbReference type="ARBA" id="ARBA00029814"/>
    </source>
</evidence>
<dbReference type="PANTHER" id="PTHR12196:SF2">
    <property type="entry name" value="DIPHTHINE--AMMONIA LIGASE"/>
    <property type="match status" value="1"/>
</dbReference>
<dbReference type="KEGG" id="cvr:CHLNCDRAFT_35997"/>
<name>E1ZIA3_CHLVA</name>
<dbReference type="RefSeq" id="XP_005846222.1">
    <property type="nucleotide sequence ID" value="XM_005846160.1"/>
</dbReference>
<organism evidence="15">
    <name type="scientific">Chlorella variabilis</name>
    <name type="common">Green alga</name>
    <dbReference type="NCBI Taxonomy" id="554065"/>
    <lineage>
        <taxon>Eukaryota</taxon>
        <taxon>Viridiplantae</taxon>
        <taxon>Chlorophyta</taxon>
        <taxon>core chlorophytes</taxon>
        <taxon>Trebouxiophyceae</taxon>
        <taxon>Chlorellales</taxon>
        <taxon>Chlorellaceae</taxon>
        <taxon>Chlorella clade</taxon>
        <taxon>Chlorella</taxon>
    </lineage>
</organism>
<dbReference type="SUPFAM" id="SSF52402">
    <property type="entry name" value="Adenine nucleotide alpha hydrolases-like"/>
    <property type="match status" value="1"/>
</dbReference>
<evidence type="ECO:0000256" key="5">
    <source>
        <dbReference type="ARBA" id="ARBA00022598"/>
    </source>
</evidence>
<dbReference type="InParanoid" id="E1ZIA3"/>
<dbReference type="FunFam" id="3.40.50.620:FF:000069">
    <property type="entry name" value="diphthine--ammonia ligase"/>
    <property type="match status" value="1"/>
</dbReference>
<comment type="pathway">
    <text evidence="1">Protein modification; peptidyl-diphthamide biosynthesis.</text>
</comment>